<evidence type="ECO:0000256" key="1">
    <source>
        <dbReference type="ARBA" id="ARBA00010333"/>
    </source>
</evidence>
<dbReference type="Pfam" id="PF00990">
    <property type="entry name" value="GGDEF"/>
    <property type="match status" value="1"/>
</dbReference>
<dbReference type="SMART" id="SM00267">
    <property type="entry name" value="GGDEF"/>
    <property type="match status" value="1"/>
</dbReference>
<dbReference type="SUPFAM" id="SSF53850">
    <property type="entry name" value="Periplasmic binding protein-like II"/>
    <property type="match status" value="2"/>
</dbReference>
<dbReference type="NCBIfam" id="TIGR00254">
    <property type="entry name" value="GGDEF"/>
    <property type="match status" value="1"/>
</dbReference>
<feature type="chain" id="PRO_5003224983" evidence="4">
    <location>
        <begin position="23"/>
        <end position="669"/>
    </location>
</feature>
<sequence>MALIWRVWYVMCCTLFIPLAQASSSYKVAMEADDVVTRILFDAASERFGFNVEYVYYPSFNAILNAVQTAEADFAANITYTETRSAIFEFSSPTNIEYTYLYSLSNANLDQVAVVGFPAGTIYGELIRANYPHLKLVEYRGHNHAKELIETAEVDGVVDAINQLKPMLLSGFDAQLLNHQITIKPVSIIAPKGRHQDMLKSIEQYVHGAHVQKLLRESVKQYQFDLRRQALRQAVIDSNINYQRPLQVKIENIGQFANYQPNGDISGITADVVFEACEILMLTCNVVSGKDEAWESMYRDLIDKRIDMLSPIAISESRKSIAYFSAPYYFPEAILVKREGYKDNVYSNVSELIAERIGVVRDDFYQELLSQRLPNKVLHAYSTGDQLFQALLDGEIDYLAASRANFNKRLRDTNDLLPLVEEHLIGSFYTSPISIGFAKTELGASLAPLFTRAIKMIDTERIIGQYDYQPNWKATLHAEQAFSRKSQFLFMLMVGFLVIVAMYLHSQSNTDNLTRLKNRRALQHRYRNGINKDETLIYLDVNRFKQINDSYGHEVGDQVLRTVANHVIRFWRGSSYRIGGDEFVLVGKVGESEVNYLKERFASIPFLSDDRKISFDVSLAFGASSHDRRQMSLQEVMHEADIAMYQHKHERKSATKLEPDAANVVNFNQ</sequence>
<feature type="signal peptide" evidence="4">
    <location>
        <begin position="1"/>
        <end position="22"/>
    </location>
</feature>
<name>E8MBP5_PHOS4</name>
<dbReference type="InterPro" id="IPR029787">
    <property type="entry name" value="Nucleotide_cyclase"/>
</dbReference>
<evidence type="ECO:0000259" key="5">
    <source>
        <dbReference type="PROSITE" id="PS50887"/>
    </source>
</evidence>
<dbReference type="InterPro" id="IPR043128">
    <property type="entry name" value="Rev_trsase/Diguanyl_cyclase"/>
</dbReference>
<dbReference type="Proteomes" id="UP000006228">
    <property type="component" value="Unassembled WGS sequence"/>
</dbReference>
<dbReference type="RefSeq" id="WP_008080285.1">
    <property type="nucleotide sequence ID" value="NZ_AEVT01000100.1"/>
</dbReference>
<keyword evidence="3" id="KW-0472">Membrane</keyword>
<keyword evidence="3" id="KW-1133">Transmembrane helix</keyword>
<dbReference type="Gene3D" id="3.40.190.10">
    <property type="entry name" value="Periplasmic binding protein-like II"/>
    <property type="match status" value="4"/>
</dbReference>
<dbReference type="eggNOG" id="COG2199">
    <property type="taxonomic scope" value="Bacteria"/>
</dbReference>
<dbReference type="eggNOG" id="COG0834">
    <property type="taxonomic scope" value="Bacteria"/>
</dbReference>
<dbReference type="InterPro" id="IPR000160">
    <property type="entry name" value="GGDEF_dom"/>
</dbReference>
<evidence type="ECO:0000256" key="3">
    <source>
        <dbReference type="SAM" id="Phobius"/>
    </source>
</evidence>
<dbReference type="Pfam" id="PF00497">
    <property type="entry name" value="SBP_bac_3"/>
    <property type="match status" value="2"/>
</dbReference>
<evidence type="ECO:0000313" key="7">
    <source>
        <dbReference type="Proteomes" id="UP000006228"/>
    </source>
</evidence>
<feature type="domain" description="GGDEF" evidence="5">
    <location>
        <begin position="532"/>
        <end position="660"/>
    </location>
</feature>
<dbReference type="SUPFAM" id="SSF55073">
    <property type="entry name" value="Nucleotide cyclase"/>
    <property type="match status" value="1"/>
</dbReference>
<dbReference type="PANTHER" id="PTHR35936:SF37">
    <property type="entry name" value="AMINO ACID ABC TRANSPORTER SUBSTRATE-BINDING PROTEIN"/>
    <property type="match status" value="1"/>
</dbReference>
<dbReference type="CDD" id="cd01949">
    <property type="entry name" value="GGDEF"/>
    <property type="match status" value="1"/>
</dbReference>
<evidence type="ECO:0000313" key="6">
    <source>
        <dbReference type="EMBL" id="EGA68631.1"/>
    </source>
</evidence>
<comment type="similarity">
    <text evidence="1">Belongs to the bacterial solute-binding protein 3 family.</text>
</comment>
<dbReference type="InterPro" id="IPR001638">
    <property type="entry name" value="Solute-binding_3/MltF_N"/>
</dbReference>
<dbReference type="PANTHER" id="PTHR35936">
    <property type="entry name" value="MEMBRANE-BOUND LYTIC MUREIN TRANSGLYCOSYLASE F"/>
    <property type="match status" value="1"/>
</dbReference>
<evidence type="ECO:0000256" key="4">
    <source>
        <dbReference type="SAM" id="SignalP"/>
    </source>
</evidence>
<evidence type="ECO:0000256" key="2">
    <source>
        <dbReference type="ARBA" id="ARBA00022729"/>
    </source>
</evidence>
<organism evidence="6 7">
    <name type="scientific">Vibrio sinaloensis DSM 21326</name>
    <dbReference type="NCBI Taxonomy" id="945550"/>
    <lineage>
        <taxon>Bacteria</taxon>
        <taxon>Pseudomonadati</taxon>
        <taxon>Pseudomonadota</taxon>
        <taxon>Gammaproteobacteria</taxon>
        <taxon>Vibrionales</taxon>
        <taxon>Vibrionaceae</taxon>
        <taxon>Vibrio</taxon>
        <taxon>Vibrio oreintalis group</taxon>
    </lineage>
</organism>
<dbReference type="AlphaFoldDB" id="E8MBP5"/>
<reference evidence="6 7" key="1">
    <citation type="journal article" date="2012" name="Int. J. Syst. Evol. Microbiol.">
        <title>Vibrio caribbeanicus sp. nov., isolated from the marine sponge Scleritoderma cyanea.</title>
        <authorList>
            <person name="Hoffmann M."/>
            <person name="Monday S.R."/>
            <person name="Allard M.W."/>
            <person name="Strain E.A."/>
            <person name="Whittaker P."/>
            <person name="Naum M."/>
            <person name="McCarthy P.J."/>
            <person name="Lopez J.V."/>
            <person name="Fischer M."/>
            <person name="Brown E.W."/>
        </authorList>
    </citation>
    <scope>NUCLEOTIDE SEQUENCE [LARGE SCALE GENOMIC DNA]</scope>
    <source>
        <strain evidence="7">DSMZ 21326</strain>
    </source>
</reference>
<keyword evidence="2 4" id="KW-0732">Signal</keyword>
<protein>
    <submittedName>
        <fullName evidence="6">GGDEF domain protein</fullName>
    </submittedName>
</protein>
<dbReference type="SMART" id="SM00062">
    <property type="entry name" value="PBPb"/>
    <property type="match status" value="2"/>
</dbReference>
<dbReference type="Gene3D" id="3.30.70.270">
    <property type="match status" value="1"/>
</dbReference>
<comment type="caution">
    <text evidence="6">The sequence shown here is derived from an EMBL/GenBank/DDBJ whole genome shotgun (WGS) entry which is preliminary data.</text>
</comment>
<accession>E8MBP5</accession>
<keyword evidence="3" id="KW-0812">Transmembrane</keyword>
<gene>
    <name evidence="6" type="ORF">VISI1226_21624</name>
</gene>
<dbReference type="OrthoDB" id="9180959at2"/>
<proteinExistence type="inferred from homology"/>
<feature type="transmembrane region" description="Helical" evidence="3">
    <location>
        <begin position="488"/>
        <end position="505"/>
    </location>
</feature>
<dbReference type="EMBL" id="AEVT01000100">
    <property type="protein sequence ID" value="EGA68631.1"/>
    <property type="molecule type" value="Genomic_DNA"/>
</dbReference>
<dbReference type="PROSITE" id="PS50887">
    <property type="entry name" value="GGDEF"/>
    <property type="match status" value="1"/>
</dbReference>